<evidence type="ECO:0000313" key="3">
    <source>
        <dbReference type="EMBL" id="PWR20756.1"/>
    </source>
</evidence>
<dbReference type="Proteomes" id="UP000246077">
    <property type="component" value="Unassembled WGS sequence"/>
</dbReference>
<dbReference type="PRINTS" id="PR00081">
    <property type="entry name" value="GDHRDH"/>
</dbReference>
<name>A0A317E3M7_9PROT</name>
<dbReference type="Pfam" id="PF13561">
    <property type="entry name" value="adh_short_C2"/>
    <property type="match status" value="1"/>
</dbReference>
<keyword evidence="2" id="KW-0560">Oxidoreductase</keyword>
<dbReference type="SUPFAM" id="SSF51735">
    <property type="entry name" value="NAD(P)-binding Rossmann-fold domains"/>
    <property type="match status" value="1"/>
</dbReference>
<dbReference type="InterPro" id="IPR036291">
    <property type="entry name" value="NAD(P)-bd_dom_sf"/>
</dbReference>
<comment type="caution">
    <text evidence="3">The sequence shown here is derived from an EMBL/GenBank/DDBJ whole genome shotgun (WGS) entry which is preliminary data.</text>
</comment>
<sequence length="257" mass="26940">MDPGRGRRLMAGTAFITGGTRRIGGAIAAGLAAAGYDLVLQTRDTATVDPAVVARLAALGARVELVALDLDRPEALAAAADALFRRRPDIDLVVNNASRFEPDDFASLTPAGFNRHMTVNALAPLLLIQALDRTLGRGAVVNVLDAKLAWPHPDFLSYTLGKAALATVTDLAARYYAPRIRVNGVAPGLTLISPFQDADRFAAEKGKLPLGPGLGPEDIAGAVVFLAGARQVTGQVIAVDGGERYLARDRDPSSPIE</sequence>
<evidence type="ECO:0000256" key="2">
    <source>
        <dbReference type="ARBA" id="ARBA00023002"/>
    </source>
</evidence>
<evidence type="ECO:0000256" key="1">
    <source>
        <dbReference type="ARBA" id="ARBA00006484"/>
    </source>
</evidence>
<dbReference type="EMBL" id="QGLF01000003">
    <property type="protein sequence ID" value="PWR20756.1"/>
    <property type="molecule type" value="Genomic_DNA"/>
</dbReference>
<dbReference type="PANTHER" id="PTHR43639:SF1">
    <property type="entry name" value="SHORT-CHAIN DEHYDROGENASE_REDUCTASE FAMILY PROTEIN"/>
    <property type="match status" value="1"/>
</dbReference>
<dbReference type="OrthoDB" id="9786360at2"/>
<comment type="similarity">
    <text evidence="1">Belongs to the short-chain dehydrogenases/reductases (SDR) family.</text>
</comment>
<dbReference type="AlphaFoldDB" id="A0A317E3M7"/>
<protein>
    <submittedName>
        <fullName evidence="3">Short-chain dehydrogenase</fullName>
    </submittedName>
</protein>
<proteinExistence type="inferred from homology"/>
<dbReference type="Gene3D" id="3.40.50.720">
    <property type="entry name" value="NAD(P)-binding Rossmann-like Domain"/>
    <property type="match status" value="1"/>
</dbReference>
<gene>
    <name evidence="3" type="ORF">DKG75_12230</name>
</gene>
<dbReference type="GO" id="GO:0016491">
    <property type="term" value="F:oxidoreductase activity"/>
    <property type="evidence" value="ECO:0007669"/>
    <property type="project" value="UniProtKB-KW"/>
</dbReference>
<reference evidence="4" key="1">
    <citation type="submission" date="2018-05" db="EMBL/GenBank/DDBJ databases">
        <title>Zavarzinia sp. HR-AS.</title>
        <authorList>
            <person name="Lee Y."/>
            <person name="Jeon C.O."/>
        </authorList>
    </citation>
    <scope>NUCLEOTIDE SEQUENCE [LARGE SCALE GENOMIC DNA]</scope>
    <source>
        <strain evidence="4">DSM 1231</strain>
    </source>
</reference>
<keyword evidence="4" id="KW-1185">Reference proteome</keyword>
<organism evidence="3 4">
    <name type="scientific">Zavarzinia compransoris</name>
    <dbReference type="NCBI Taxonomy" id="1264899"/>
    <lineage>
        <taxon>Bacteria</taxon>
        <taxon>Pseudomonadati</taxon>
        <taxon>Pseudomonadota</taxon>
        <taxon>Alphaproteobacteria</taxon>
        <taxon>Rhodospirillales</taxon>
        <taxon>Zavarziniaceae</taxon>
        <taxon>Zavarzinia</taxon>
    </lineage>
</organism>
<dbReference type="PANTHER" id="PTHR43639">
    <property type="entry name" value="OXIDOREDUCTASE, SHORT-CHAIN DEHYDROGENASE/REDUCTASE FAMILY (AFU_ORTHOLOGUE AFUA_5G02870)"/>
    <property type="match status" value="1"/>
</dbReference>
<accession>A0A317E3M7</accession>
<evidence type="ECO:0000313" key="4">
    <source>
        <dbReference type="Proteomes" id="UP000246077"/>
    </source>
</evidence>
<dbReference type="InterPro" id="IPR002347">
    <property type="entry name" value="SDR_fam"/>
</dbReference>